<evidence type="ECO:0000256" key="2">
    <source>
        <dbReference type="SAM" id="Phobius"/>
    </source>
</evidence>
<feature type="transmembrane region" description="Helical" evidence="2">
    <location>
        <begin position="17"/>
        <end position="37"/>
    </location>
</feature>
<protein>
    <recommendedName>
        <fullName evidence="5">Transmembrane protein</fullName>
    </recommendedName>
</protein>
<keyword evidence="2" id="KW-1133">Transmembrane helix</keyword>
<gene>
    <name evidence="3" type="primary">Contig1047.g1141</name>
    <name evidence="3" type="ORF">STYLEM_20704</name>
</gene>
<dbReference type="EMBL" id="CCKQ01019529">
    <property type="protein sequence ID" value="CDW91548.1"/>
    <property type="molecule type" value="Genomic_DNA"/>
</dbReference>
<evidence type="ECO:0000256" key="1">
    <source>
        <dbReference type="SAM" id="MobiDB-lite"/>
    </source>
</evidence>
<keyword evidence="2" id="KW-0472">Membrane</keyword>
<dbReference type="OMA" id="CNYDILA"/>
<accession>A0A078BD86</accession>
<proteinExistence type="predicted"/>
<organism evidence="3 4">
    <name type="scientific">Stylonychia lemnae</name>
    <name type="common">Ciliate</name>
    <dbReference type="NCBI Taxonomy" id="5949"/>
    <lineage>
        <taxon>Eukaryota</taxon>
        <taxon>Sar</taxon>
        <taxon>Alveolata</taxon>
        <taxon>Ciliophora</taxon>
        <taxon>Intramacronucleata</taxon>
        <taxon>Spirotrichea</taxon>
        <taxon>Stichotrichia</taxon>
        <taxon>Sporadotrichida</taxon>
        <taxon>Oxytrichidae</taxon>
        <taxon>Stylonychinae</taxon>
        <taxon>Stylonychia</taxon>
    </lineage>
</organism>
<feature type="region of interest" description="Disordered" evidence="1">
    <location>
        <begin position="756"/>
        <end position="779"/>
    </location>
</feature>
<evidence type="ECO:0000313" key="3">
    <source>
        <dbReference type="EMBL" id="CDW91548.1"/>
    </source>
</evidence>
<dbReference type="InParanoid" id="A0A078BD86"/>
<dbReference type="Proteomes" id="UP000039865">
    <property type="component" value="Unassembled WGS sequence"/>
</dbReference>
<sequence length="803" mass="92568">MLYWVITFSRDSYRSQVAYATLTFAFMNAISITFIYLTGYRYFYLEKSLTWPFIVSLVLQLLKDKESFLKNPIQVKGPMKMNSFSQYEFCTVSNAIIAQLDSIIIANGLVHALELETIRKILIKQSNIDFTFQVFQQSTNNDGLKILRQESTQTFKSRNMKHHKFISSNPFFEGTDIGVKSVTSTVAQNQKVDQSQTYTQTQSVQKKNVISRKNLVIEESRVFDNEEICNYDILAAQEKNRRKLSQFQAADSSKNQSIITMNYPPSLNGLVGNHTRMNSNPYGQSVIYNLNINSGRAGINSNRDYQSNLPGSSFIQANQIFQIDDDTKEQSPFWLKPDLKEAELVLQIDNKTSASQDLTTNVNVNTPNNQYSQKFAKNDKTATTAGNISVNNQKTLSSNAFTVASGANMIQNKDKNAVRRVNLKNFIPQSQFQLKEQKIIDFEINPRTSNNQNHKTQNLALLLQREFSQSNLSNTNNMVQFSEESQIDYKKVQNTQSRLKQKKSKKHLQSIDSLEENDHYLEGDSIQKNQIVDVFTLVDHQSIENINNIYTNNNNLNEGRNSDIELLKLTENNSQNMLINHSIELREQSSYSIQKNKLTLNITDSNLDDIKDNYKEYSQTSNKKIHKKMKTKHQDFQKNLKQSLDSLNNSSFRKKKIFSNDNDQVHESQSSIEMRKRKETIDDILMGDASQIYASRHTRQDQSIESRVSMDDYQVNQKFNFESSVTRKIFTTLNKKDRFMEPSIIDQSIQSSSLQTSKFVENKKNSRNRKRVNGPSFKSSLVRESKEHLVIQLNKQPESQDIH</sequence>
<dbReference type="AlphaFoldDB" id="A0A078BD86"/>
<evidence type="ECO:0008006" key="5">
    <source>
        <dbReference type="Google" id="ProtNLM"/>
    </source>
</evidence>
<reference evidence="3 4" key="1">
    <citation type="submission" date="2014-06" db="EMBL/GenBank/DDBJ databases">
        <authorList>
            <person name="Swart Estienne"/>
        </authorList>
    </citation>
    <scope>NUCLEOTIDE SEQUENCE [LARGE SCALE GENOMIC DNA]</scope>
    <source>
        <strain evidence="3 4">130c</strain>
    </source>
</reference>
<name>A0A078BD86_STYLE</name>
<evidence type="ECO:0000313" key="4">
    <source>
        <dbReference type="Proteomes" id="UP000039865"/>
    </source>
</evidence>
<keyword evidence="4" id="KW-1185">Reference proteome</keyword>
<keyword evidence="2" id="KW-0812">Transmembrane</keyword>